<evidence type="ECO:0000256" key="12">
    <source>
        <dbReference type="ARBA" id="ARBA00022801"/>
    </source>
</evidence>
<evidence type="ECO:0000256" key="14">
    <source>
        <dbReference type="SAM" id="MobiDB-lite"/>
    </source>
</evidence>
<name>A0A6C0IMS4_9ZZZZ</name>
<feature type="region of interest" description="Disordered" evidence="14">
    <location>
        <begin position="1"/>
        <end position="33"/>
    </location>
</feature>
<dbReference type="GO" id="GO:0032299">
    <property type="term" value="C:ribonuclease H2 complex"/>
    <property type="evidence" value="ECO:0007669"/>
    <property type="project" value="TreeGrafter"/>
</dbReference>
<dbReference type="GO" id="GO:0046872">
    <property type="term" value="F:metal ion binding"/>
    <property type="evidence" value="ECO:0007669"/>
    <property type="project" value="UniProtKB-KW"/>
</dbReference>
<organism evidence="16">
    <name type="scientific">viral metagenome</name>
    <dbReference type="NCBI Taxonomy" id="1070528"/>
    <lineage>
        <taxon>unclassified sequences</taxon>
        <taxon>metagenomes</taxon>
        <taxon>organismal metagenomes</taxon>
    </lineage>
</organism>
<evidence type="ECO:0000259" key="15">
    <source>
        <dbReference type="PROSITE" id="PS51975"/>
    </source>
</evidence>
<dbReference type="InterPro" id="IPR012337">
    <property type="entry name" value="RNaseH-like_sf"/>
</dbReference>
<evidence type="ECO:0000256" key="10">
    <source>
        <dbReference type="ARBA" id="ARBA00022723"/>
    </source>
</evidence>
<evidence type="ECO:0000256" key="7">
    <source>
        <dbReference type="ARBA" id="ARBA00019179"/>
    </source>
</evidence>
<dbReference type="GO" id="GO:0004523">
    <property type="term" value="F:RNA-DNA hybrid ribonuclease activity"/>
    <property type="evidence" value="ECO:0007669"/>
    <property type="project" value="UniProtKB-EC"/>
</dbReference>
<evidence type="ECO:0000256" key="5">
    <source>
        <dbReference type="ARBA" id="ARBA00007383"/>
    </source>
</evidence>
<dbReference type="PROSITE" id="PS51975">
    <property type="entry name" value="RNASE_H_2"/>
    <property type="match status" value="1"/>
</dbReference>
<feature type="domain" description="RNase H type-2" evidence="15">
    <location>
        <begin position="44"/>
        <end position="253"/>
    </location>
</feature>
<proteinExistence type="inferred from homology"/>
<accession>A0A6C0IMS4</accession>
<comment type="catalytic activity">
    <reaction evidence="1">
        <text>Endonucleolytic cleavage to 5'-phosphomonoester.</text>
        <dbReference type="EC" id="3.1.26.4"/>
    </reaction>
</comment>
<comment type="similarity">
    <text evidence="5">Belongs to the RNase HII family.</text>
</comment>
<feature type="compositionally biased region" description="Basic and acidic residues" evidence="14">
    <location>
        <begin position="17"/>
        <end position="27"/>
    </location>
</feature>
<evidence type="ECO:0000313" key="16">
    <source>
        <dbReference type="EMBL" id="QHT92823.1"/>
    </source>
</evidence>
<dbReference type="GO" id="GO:0003723">
    <property type="term" value="F:RNA binding"/>
    <property type="evidence" value="ECO:0007669"/>
    <property type="project" value="InterPro"/>
</dbReference>
<dbReference type="InterPro" id="IPR022898">
    <property type="entry name" value="RNase_HII"/>
</dbReference>
<evidence type="ECO:0000256" key="2">
    <source>
        <dbReference type="ARBA" id="ARBA00001936"/>
    </source>
</evidence>
<dbReference type="Pfam" id="PF01351">
    <property type="entry name" value="RNase_HII"/>
    <property type="match status" value="1"/>
</dbReference>
<dbReference type="InterPro" id="IPR036397">
    <property type="entry name" value="RNaseH_sf"/>
</dbReference>
<dbReference type="AlphaFoldDB" id="A0A6C0IMS4"/>
<keyword evidence="11" id="KW-0255">Endonuclease</keyword>
<dbReference type="PANTHER" id="PTHR10954:SF18">
    <property type="entry name" value="RIBONUCLEASE HII"/>
    <property type="match status" value="1"/>
</dbReference>
<keyword evidence="9" id="KW-0540">Nuclease</keyword>
<dbReference type="EC" id="3.1.26.4" evidence="6"/>
<dbReference type="GO" id="GO:0043137">
    <property type="term" value="P:DNA replication, removal of RNA primer"/>
    <property type="evidence" value="ECO:0007669"/>
    <property type="project" value="TreeGrafter"/>
</dbReference>
<protein>
    <recommendedName>
        <fullName evidence="7">Ribonuclease HII</fullName>
        <ecNumber evidence="6">3.1.26.4</ecNumber>
    </recommendedName>
</protein>
<dbReference type="GO" id="GO:0006298">
    <property type="term" value="P:mismatch repair"/>
    <property type="evidence" value="ECO:0007669"/>
    <property type="project" value="TreeGrafter"/>
</dbReference>
<comment type="subcellular location">
    <subcellularLocation>
        <location evidence="4">Cytoplasm</location>
    </subcellularLocation>
</comment>
<dbReference type="GO" id="GO:0005737">
    <property type="term" value="C:cytoplasm"/>
    <property type="evidence" value="ECO:0007669"/>
    <property type="project" value="UniProtKB-SubCell"/>
</dbReference>
<evidence type="ECO:0000256" key="11">
    <source>
        <dbReference type="ARBA" id="ARBA00022759"/>
    </source>
</evidence>
<dbReference type="Gene3D" id="3.30.420.10">
    <property type="entry name" value="Ribonuclease H-like superfamily/Ribonuclease H"/>
    <property type="match status" value="1"/>
</dbReference>
<evidence type="ECO:0000256" key="3">
    <source>
        <dbReference type="ARBA" id="ARBA00001946"/>
    </source>
</evidence>
<evidence type="ECO:0000256" key="4">
    <source>
        <dbReference type="ARBA" id="ARBA00004496"/>
    </source>
</evidence>
<dbReference type="PANTHER" id="PTHR10954">
    <property type="entry name" value="RIBONUCLEASE H2 SUBUNIT A"/>
    <property type="match status" value="1"/>
</dbReference>
<dbReference type="SUPFAM" id="SSF53098">
    <property type="entry name" value="Ribonuclease H-like"/>
    <property type="match status" value="1"/>
</dbReference>
<evidence type="ECO:0000256" key="8">
    <source>
        <dbReference type="ARBA" id="ARBA00022490"/>
    </source>
</evidence>
<dbReference type="InterPro" id="IPR001352">
    <property type="entry name" value="RNase_HII/HIII"/>
</dbReference>
<comment type="cofactor">
    <cofactor evidence="3">
        <name>Mg(2+)</name>
        <dbReference type="ChEBI" id="CHEBI:18420"/>
    </cofactor>
</comment>
<evidence type="ECO:0000256" key="9">
    <source>
        <dbReference type="ARBA" id="ARBA00022722"/>
    </source>
</evidence>
<dbReference type="InterPro" id="IPR024567">
    <property type="entry name" value="RNase_HII/HIII_dom"/>
</dbReference>
<evidence type="ECO:0000256" key="13">
    <source>
        <dbReference type="ARBA" id="ARBA00023211"/>
    </source>
</evidence>
<reference evidence="16" key="1">
    <citation type="journal article" date="2020" name="Nature">
        <title>Giant virus diversity and host interactions through global metagenomics.</title>
        <authorList>
            <person name="Schulz F."/>
            <person name="Roux S."/>
            <person name="Paez-Espino D."/>
            <person name="Jungbluth S."/>
            <person name="Walsh D.A."/>
            <person name="Denef V.J."/>
            <person name="McMahon K.D."/>
            <person name="Konstantinidis K.T."/>
            <person name="Eloe-Fadrosh E.A."/>
            <person name="Kyrpides N.C."/>
            <person name="Woyke T."/>
        </authorList>
    </citation>
    <scope>NUCLEOTIDE SEQUENCE</scope>
    <source>
        <strain evidence="16">GVMAG-M-3300023184-89</strain>
    </source>
</reference>
<dbReference type="EMBL" id="MN740194">
    <property type="protein sequence ID" value="QHT92823.1"/>
    <property type="molecule type" value="Genomic_DNA"/>
</dbReference>
<sequence length="253" mass="28675">MTEQNVKSTVIKREKKTNKDTNKDINKEKKKPSTLQHYFSENSSIEIGVDEAGRGPMFGRVYTAAVILPKDDSFNHSLMKDSKKFHSVKKIKEAAEYIKSKALYWHVAYADEQIIDNINIRNATHKAMHESIKAVINKCKEQKIDQDIHLLIDGNDFKPLMMVKDNMVLEQIPHTCIEGGDNVYTAIAAASILAKVARDTYIEELCASEPLLNERYGLLSNKGYGTKIHMEGIAKHGISKYHRKSFGLCKNYA</sequence>
<keyword evidence="12" id="KW-0378">Hydrolase</keyword>
<keyword evidence="10" id="KW-0479">Metal-binding</keyword>
<evidence type="ECO:0000256" key="1">
    <source>
        <dbReference type="ARBA" id="ARBA00000077"/>
    </source>
</evidence>
<keyword evidence="8" id="KW-0963">Cytoplasm</keyword>
<comment type="cofactor">
    <cofactor evidence="2">
        <name>Mn(2+)</name>
        <dbReference type="ChEBI" id="CHEBI:29035"/>
    </cofactor>
</comment>
<dbReference type="CDD" id="cd07182">
    <property type="entry name" value="RNase_HII_bacteria_HII_like"/>
    <property type="match status" value="1"/>
</dbReference>
<evidence type="ECO:0000256" key="6">
    <source>
        <dbReference type="ARBA" id="ARBA00012180"/>
    </source>
</evidence>
<keyword evidence="13" id="KW-0464">Manganese</keyword>